<name>F9XR79_ZYMTI</name>
<dbReference type="Proteomes" id="UP000008062">
    <property type="component" value="Chromosome 16"/>
</dbReference>
<feature type="region of interest" description="Disordered" evidence="1">
    <location>
        <begin position="94"/>
        <end position="114"/>
    </location>
</feature>
<evidence type="ECO:0000256" key="1">
    <source>
        <dbReference type="SAM" id="MobiDB-lite"/>
    </source>
</evidence>
<gene>
    <name evidence="2" type="ORF">MYCGRDRAFT_97738</name>
</gene>
<reference evidence="2 3" key="1">
    <citation type="journal article" date="2011" name="PLoS Genet.">
        <title>Finished genome of the fungal wheat pathogen Mycosphaerella graminicola reveals dispensome structure, chromosome plasticity, and stealth pathogenesis.</title>
        <authorList>
            <person name="Goodwin S.B."/>
            <person name="Ben M'barek S."/>
            <person name="Dhillon B."/>
            <person name="Wittenberg A.H.J."/>
            <person name="Crane C.F."/>
            <person name="Hane J.K."/>
            <person name="Foster A.J."/>
            <person name="Van der Lee T.A.J."/>
            <person name="Grimwood J."/>
            <person name="Aerts A."/>
            <person name="Antoniw J."/>
            <person name="Bailey A."/>
            <person name="Bluhm B."/>
            <person name="Bowler J."/>
            <person name="Bristow J."/>
            <person name="van der Burgt A."/>
            <person name="Canto-Canche B."/>
            <person name="Churchill A.C.L."/>
            <person name="Conde-Ferraez L."/>
            <person name="Cools H.J."/>
            <person name="Coutinho P.M."/>
            <person name="Csukai M."/>
            <person name="Dehal P."/>
            <person name="De Wit P."/>
            <person name="Donzelli B."/>
            <person name="van de Geest H.C."/>
            <person name="van Ham R.C.H.J."/>
            <person name="Hammond-Kosack K.E."/>
            <person name="Henrissat B."/>
            <person name="Kilian A."/>
            <person name="Kobayashi A.K."/>
            <person name="Koopmann E."/>
            <person name="Kourmpetis Y."/>
            <person name="Kuzniar A."/>
            <person name="Lindquist E."/>
            <person name="Lombard V."/>
            <person name="Maliepaard C."/>
            <person name="Martins N."/>
            <person name="Mehrabi R."/>
            <person name="Nap J.P.H."/>
            <person name="Ponomarenko A."/>
            <person name="Rudd J.J."/>
            <person name="Salamov A."/>
            <person name="Schmutz J."/>
            <person name="Schouten H.J."/>
            <person name="Shapiro H."/>
            <person name="Stergiopoulos I."/>
            <person name="Torriani S.F.F."/>
            <person name="Tu H."/>
            <person name="de Vries R.P."/>
            <person name="Waalwijk C."/>
            <person name="Ware S.B."/>
            <person name="Wiebenga A."/>
            <person name="Zwiers L.-H."/>
            <person name="Oliver R.P."/>
            <person name="Grigoriev I.V."/>
            <person name="Kema G.H.J."/>
        </authorList>
    </citation>
    <scope>NUCLEOTIDE SEQUENCE [LARGE SCALE GENOMIC DNA]</scope>
    <source>
        <strain evidence="3">CBS 115943 / IPO323</strain>
    </source>
</reference>
<proteinExistence type="predicted"/>
<dbReference type="AlphaFoldDB" id="F9XR79"/>
<organism evidence="2 3">
    <name type="scientific">Zymoseptoria tritici (strain CBS 115943 / IPO323)</name>
    <name type="common">Speckled leaf blotch fungus</name>
    <name type="synonym">Septoria tritici</name>
    <dbReference type="NCBI Taxonomy" id="336722"/>
    <lineage>
        <taxon>Eukaryota</taxon>
        <taxon>Fungi</taxon>
        <taxon>Dikarya</taxon>
        <taxon>Ascomycota</taxon>
        <taxon>Pezizomycotina</taxon>
        <taxon>Dothideomycetes</taxon>
        <taxon>Dothideomycetidae</taxon>
        <taxon>Mycosphaerellales</taxon>
        <taxon>Mycosphaerellaceae</taxon>
        <taxon>Zymoseptoria</taxon>
    </lineage>
</organism>
<evidence type="ECO:0000313" key="3">
    <source>
        <dbReference type="Proteomes" id="UP000008062"/>
    </source>
</evidence>
<keyword evidence="3" id="KW-1185">Reference proteome</keyword>
<dbReference type="EMBL" id="CM001211">
    <property type="protein sequence ID" value="EGP82258.1"/>
    <property type="molecule type" value="Genomic_DNA"/>
</dbReference>
<accession>F9XR79</accession>
<evidence type="ECO:0000313" key="2">
    <source>
        <dbReference type="EMBL" id="EGP82258.1"/>
    </source>
</evidence>
<dbReference type="HOGENOM" id="CLU_604400_0_0_1"/>
<sequence>MLNTAHILITSMSDRAINQLSNVAHLHHNRHAIVEPSSVNCAAQPGQGRLASRSATAQRGHHRPSNTHSKITSPNASTLYRAFAFTSTPCSASFSIGRRGPQRPGRSTFDKSTTAKSITPIASIIKGSAPIYEVSNVQTMKFTRKAPKERWVCEAMSSKTVLDSIAHGVNHTEAGPNVDDAGAHSCLADFVSTYQDTSGLSEISWSLRLDSRNSVMLPGSSHTPEHRKFSTMVSQAQRRATLRCVTPAKQPAADSNGALRPGGRSDINGLHNPLVAFNVSTNSTQSYQNRWQSRWECELSCPGFIDLRAVKAAGHHTSQSECDLRFKPALACFKLPHAVEENSMLALELICPGAGWKTNWCRDLQRTGVLASRVRFSDTIAIGLATKTHKRQGDHAVALFELHIQAHVTWAASANENTFVGKGTCFLISQRSENRQCPTLRHHLPAETLTIRL</sequence>
<dbReference type="InParanoid" id="F9XR79"/>
<dbReference type="KEGG" id="ztr:MYCGRDRAFT_97738"/>
<dbReference type="RefSeq" id="XP_003847282.1">
    <property type="nucleotide sequence ID" value="XM_003847234.1"/>
</dbReference>
<dbReference type="GeneID" id="13399888"/>
<feature type="region of interest" description="Disordered" evidence="1">
    <location>
        <begin position="41"/>
        <end position="73"/>
    </location>
</feature>
<protein>
    <submittedName>
        <fullName evidence="2">Uncharacterized protein</fullName>
    </submittedName>
</protein>